<evidence type="ECO:0000313" key="2">
    <source>
        <dbReference type="Proteomes" id="UP000179266"/>
    </source>
</evidence>
<protein>
    <submittedName>
        <fullName evidence="1">Uncharacterized protein</fullName>
    </submittedName>
</protein>
<sequence length="162" mass="18112">MKRKYFIIGVTIMCAALLIFSMQSVKSAFMPGTNTTFSWIGSDTIADVLHSNKLPILIYGHTQKDENFSFGFEMTIFTDKNVVDYSKQFVCIKSNIDNIGEVNNISSILKEISGRTIAVPPSTFVMMLTCKGIEVHNLSKTMEPGIFATYMKETIDKNGKTK</sequence>
<dbReference type="Proteomes" id="UP000179266">
    <property type="component" value="Unassembled WGS sequence"/>
</dbReference>
<name>A0A1F7RNJ6_9BACT</name>
<dbReference type="AlphaFoldDB" id="A0A1F7RNJ6"/>
<reference evidence="1 2" key="1">
    <citation type="journal article" date="2016" name="Nat. Commun.">
        <title>Thousands of microbial genomes shed light on interconnected biogeochemical processes in an aquifer system.</title>
        <authorList>
            <person name="Anantharaman K."/>
            <person name="Brown C.T."/>
            <person name="Hug L.A."/>
            <person name="Sharon I."/>
            <person name="Castelle C.J."/>
            <person name="Probst A.J."/>
            <person name="Thomas B.C."/>
            <person name="Singh A."/>
            <person name="Wilkins M.J."/>
            <person name="Karaoz U."/>
            <person name="Brodie E.L."/>
            <person name="Williams K.H."/>
            <person name="Hubbard S.S."/>
            <person name="Banfield J.F."/>
        </authorList>
    </citation>
    <scope>NUCLEOTIDE SEQUENCE [LARGE SCALE GENOMIC DNA]</scope>
</reference>
<comment type="caution">
    <text evidence="1">The sequence shown here is derived from an EMBL/GenBank/DDBJ whole genome shotgun (WGS) entry which is preliminary data.</text>
</comment>
<accession>A0A1F7RNJ6</accession>
<proteinExistence type="predicted"/>
<dbReference type="EMBL" id="MGDD01000308">
    <property type="protein sequence ID" value="OGL42738.1"/>
    <property type="molecule type" value="Genomic_DNA"/>
</dbReference>
<gene>
    <name evidence="1" type="ORF">A2161_15305</name>
</gene>
<organism evidence="1 2">
    <name type="scientific">Candidatus Schekmanbacteria bacterium RBG_13_48_7</name>
    <dbReference type="NCBI Taxonomy" id="1817878"/>
    <lineage>
        <taxon>Bacteria</taxon>
        <taxon>Candidatus Schekmaniibacteriota</taxon>
    </lineage>
</organism>
<evidence type="ECO:0000313" key="1">
    <source>
        <dbReference type="EMBL" id="OGL42738.1"/>
    </source>
</evidence>